<accession>A0A381NQF2</accession>
<protein>
    <recommendedName>
        <fullName evidence="1">NAD(P)-binding domain-containing protein</fullName>
    </recommendedName>
</protein>
<dbReference type="InterPro" id="IPR016040">
    <property type="entry name" value="NAD(P)-bd_dom"/>
</dbReference>
<gene>
    <name evidence="2" type="ORF">METZ01_LOCUS9644</name>
</gene>
<evidence type="ECO:0000313" key="2">
    <source>
        <dbReference type="EMBL" id="SUZ56790.1"/>
    </source>
</evidence>
<organism evidence="2">
    <name type="scientific">marine metagenome</name>
    <dbReference type="NCBI Taxonomy" id="408172"/>
    <lineage>
        <taxon>unclassified sequences</taxon>
        <taxon>metagenomes</taxon>
        <taxon>ecological metagenomes</taxon>
    </lineage>
</organism>
<dbReference type="InterPro" id="IPR051207">
    <property type="entry name" value="ComplexI_NDUFA9_subunit"/>
</dbReference>
<dbReference type="Gene3D" id="3.40.50.720">
    <property type="entry name" value="NAD(P)-binding Rossmann-like Domain"/>
    <property type="match status" value="1"/>
</dbReference>
<evidence type="ECO:0000259" key="1">
    <source>
        <dbReference type="Pfam" id="PF13460"/>
    </source>
</evidence>
<sequence>MRIAVTGANSSVGQNLLARAVENGDVTVVAGVRSERAAASLPRSPQIAPRIVSYNDVDELAEIMEGAACIVHLAGILIQSRTSTYESANVAATASVVEASKKAGMGHIVLISVLGANTDSSNGFLKSKGEAERVVAESGIPSTIIRTPILLGPGTAGAASLVGTAARVKAKLLGGGHQVLRPLDIDDLSLAILQVCQTQPVGTSVHELVGPESITYRALVVRVAEMMKNPLTIGTIPLWIAKLAAAVTSRLKGGGISPDVIDVITSSEVVQKNADAEMGISLTPLSRTLETILTEKKHET</sequence>
<dbReference type="InterPro" id="IPR036291">
    <property type="entry name" value="NAD(P)-bd_dom_sf"/>
</dbReference>
<dbReference type="EMBL" id="UINC01000523">
    <property type="protein sequence ID" value="SUZ56790.1"/>
    <property type="molecule type" value="Genomic_DNA"/>
</dbReference>
<dbReference type="GO" id="GO:0044877">
    <property type="term" value="F:protein-containing complex binding"/>
    <property type="evidence" value="ECO:0007669"/>
    <property type="project" value="TreeGrafter"/>
</dbReference>
<dbReference type="PANTHER" id="PTHR12126">
    <property type="entry name" value="NADH-UBIQUINONE OXIDOREDUCTASE 39 KDA SUBUNIT-RELATED"/>
    <property type="match status" value="1"/>
</dbReference>
<feature type="domain" description="NAD(P)-binding" evidence="1">
    <location>
        <begin position="7"/>
        <end position="154"/>
    </location>
</feature>
<dbReference type="Pfam" id="PF13460">
    <property type="entry name" value="NAD_binding_10"/>
    <property type="match status" value="1"/>
</dbReference>
<dbReference type="SUPFAM" id="SSF51735">
    <property type="entry name" value="NAD(P)-binding Rossmann-fold domains"/>
    <property type="match status" value="1"/>
</dbReference>
<dbReference type="AlphaFoldDB" id="A0A381NQF2"/>
<name>A0A381NQF2_9ZZZZ</name>
<dbReference type="PANTHER" id="PTHR12126:SF11">
    <property type="entry name" value="NADH DEHYDROGENASE [UBIQUINONE] 1 ALPHA SUBCOMPLEX SUBUNIT 9, MITOCHONDRIAL"/>
    <property type="match status" value="1"/>
</dbReference>
<reference evidence="2" key="1">
    <citation type="submission" date="2018-05" db="EMBL/GenBank/DDBJ databases">
        <authorList>
            <person name="Lanie J.A."/>
            <person name="Ng W.-L."/>
            <person name="Kazmierczak K.M."/>
            <person name="Andrzejewski T.M."/>
            <person name="Davidsen T.M."/>
            <person name="Wayne K.J."/>
            <person name="Tettelin H."/>
            <person name="Glass J.I."/>
            <person name="Rusch D."/>
            <person name="Podicherti R."/>
            <person name="Tsui H.-C.T."/>
            <person name="Winkler M.E."/>
        </authorList>
    </citation>
    <scope>NUCLEOTIDE SEQUENCE</scope>
</reference>
<proteinExistence type="predicted"/>